<accession>A0A6J1JJ37</accession>
<comment type="similarity">
    <text evidence="2">Belongs to the CYSTM1 family.</text>
</comment>
<evidence type="ECO:0000313" key="7">
    <source>
        <dbReference type="Proteomes" id="UP000504608"/>
    </source>
</evidence>
<keyword evidence="4" id="KW-1133">Transmembrane helix</keyword>
<keyword evidence="7" id="KW-1185">Reference proteome</keyword>
<name>A0A6J1JJ37_CUCMA</name>
<keyword evidence="5" id="KW-0472">Membrane</keyword>
<feature type="domain" description="Cysteine-rich transmembrane" evidence="6">
    <location>
        <begin position="54"/>
        <end position="90"/>
    </location>
</feature>
<dbReference type="Proteomes" id="UP000504608">
    <property type="component" value="Unplaced"/>
</dbReference>
<comment type="subcellular location">
    <subcellularLocation>
        <location evidence="1">Membrane</location>
        <topology evidence="1">Single-pass membrane protein</topology>
    </subcellularLocation>
</comment>
<dbReference type="KEGG" id="cmax:111486275"/>
<dbReference type="GeneID" id="111486275"/>
<dbReference type="AlphaFoldDB" id="A0A6J1JJ37"/>
<dbReference type="InterPro" id="IPR028144">
    <property type="entry name" value="CYSTM_dom"/>
</dbReference>
<dbReference type="OrthoDB" id="785836at2759"/>
<dbReference type="PANTHER" id="PTHR31568">
    <property type="entry name" value="RCG49325, ISOFORM CRA_A"/>
    <property type="match status" value="1"/>
</dbReference>
<sequence>MYIKQSGCLFFKSVAVAYPAPPPSYPAVEEVKESNSGPYVAAPPPVGYPVRDGPQYPHQTFTPQTQSKGDGFWKGCVAALCCCWVLDCVF</sequence>
<dbReference type="InterPro" id="IPR044850">
    <property type="entry name" value="WIH1-like"/>
</dbReference>
<evidence type="ECO:0000256" key="1">
    <source>
        <dbReference type="ARBA" id="ARBA00004167"/>
    </source>
</evidence>
<dbReference type="GO" id="GO:0005886">
    <property type="term" value="C:plasma membrane"/>
    <property type="evidence" value="ECO:0007669"/>
    <property type="project" value="InterPro"/>
</dbReference>
<dbReference type="Pfam" id="PF12734">
    <property type="entry name" value="CYSTM"/>
    <property type="match status" value="1"/>
</dbReference>
<evidence type="ECO:0000256" key="5">
    <source>
        <dbReference type="ARBA" id="ARBA00023136"/>
    </source>
</evidence>
<gene>
    <name evidence="8" type="primary">LOC111486275</name>
</gene>
<evidence type="ECO:0000256" key="2">
    <source>
        <dbReference type="ARBA" id="ARBA00009444"/>
    </source>
</evidence>
<reference evidence="8" key="1">
    <citation type="submission" date="2025-08" db="UniProtKB">
        <authorList>
            <consortium name="RefSeq"/>
        </authorList>
    </citation>
    <scope>IDENTIFICATION</scope>
    <source>
        <tissue evidence="8">Young leaves</tissue>
    </source>
</reference>
<evidence type="ECO:0000259" key="6">
    <source>
        <dbReference type="Pfam" id="PF12734"/>
    </source>
</evidence>
<evidence type="ECO:0000256" key="4">
    <source>
        <dbReference type="ARBA" id="ARBA00022989"/>
    </source>
</evidence>
<dbReference type="PANTHER" id="PTHR31568:SF122">
    <property type="entry name" value="PROTEIN CYSTEINE-RICH TRANSMEMBRANE MODULE 9"/>
    <property type="match status" value="1"/>
</dbReference>
<evidence type="ECO:0000256" key="3">
    <source>
        <dbReference type="ARBA" id="ARBA00022692"/>
    </source>
</evidence>
<evidence type="ECO:0000313" key="8">
    <source>
        <dbReference type="RefSeq" id="XP_022989101.1"/>
    </source>
</evidence>
<protein>
    <submittedName>
        <fullName evidence="8">Cysteine-rich and transmembrane domain-containing protein B-like isoform X1</fullName>
    </submittedName>
</protein>
<proteinExistence type="inferred from homology"/>
<organism evidence="7 8">
    <name type="scientific">Cucurbita maxima</name>
    <name type="common">Pumpkin</name>
    <name type="synonym">Winter squash</name>
    <dbReference type="NCBI Taxonomy" id="3661"/>
    <lineage>
        <taxon>Eukaryota</taxon>
        <taxon>Viridiplantae</taxon>
        <taxon>Streptophyta</taxon>
        <taxon>Embryophyta</taxon>
        <taxon>Tracheophyta</taxon>
        <taxon>Spermatophyta</taxon>
        <taxon>Magnoliopsida</taxon>
        <taxon>eudicotyledons</taxon>
        <taxon>Gunneridae</taxon>
        <taxon>Pentapetalae</taxon>
        <taxon>rosids</taxon>
        <taxon>fabids</taxon>
        <taxon>Cucurbitales</taxon>
        <taxon>Cucurbitaceae</taxon>
        <taxon>Cucurbiteae</taxon>
        <taxon>Cucurbita</taxon>
    </lineage>
</organism>
<dbReference type="RefSeq" id="XP_022989101.1">
    <property type="nucleotide sequence ID" value="XM_023133333.1"/>
</dbReference>
<keyword evidence="3" id="KW-0812">Transmembrane</keyword>